<reference evidence="2 3" key="1">
    <citation type="submission" date="2016-03" db="EMBL/GenBank/DDBJ databases">
        <authorList>
            <person name="Ploux O."/>
        </authorList>
    </citation>
    <scope>NUCLEOTIDE SEQUENCE [LARGE SCALE GENOMIC DNA]</scope>
    <source>
        <strain evidence="2 3">UAMH 11012</strain>
    </source>
</reference>
<sequence>MPSSLLISFSSSPASSTSAFRNTFDRTPGPIDRSPARRIPQSRTEFKTLKQIPPHIRQTVSDLNPAYKEVSKASAHADIIETDNGWALKSSSARSGEPWHDFVAEALQLRPWPAKGLPINQEDYSGLKVLETVLNSLPYSKQWLNRDEVLLGRVLQQPEEGGYHQALLFYTYGAPKDEKSELRSKCFGGFAEPLPSQKKNVALGRLPALRELVLVLTEAPAAGNKRKRQPSKKKALAKEKVIGNKRAKEV</sequence>
<evidence type="ECO:0000256" key="1">
    <source>
        <dbReference type="SAM" id="MobiDB-lite"/>
    </source>
</evidence>
<proteinExistence type="predicted"/>
<dbReference type="Proteomes" id="UP000184330">
    <property type="component" value="Unassembled WGS sequence"/>
</dbReference>
<gene>
    <name evidence="2" type="ORF">PAC_12655</name>
</gene>
<protein>
    <submittedName>
        <fullName evidence="2">Uncharacterized protein</fullName>
    </submittedName>
</protein>
<feature type="region of interest" description="Disordered" evidence="1">
    <location>
        <begin position="222"/>
        <end position="250"/>
    </location>
</feature>
<organism evidence="2 3">
    <name type="scientific">Phialocephala subalpina</name>
    <dbReference type="NCBI Taxonomy" id="576137"/>
    <lineage>
        <taxon>Eukaryota</taxon>
        <taxon>Fungi</taxon>
        <taxon>Dikarya</taxon>
        <taxon>Ascomycota</taxon>
        <taxon>Pezizomycotina</taxon>
        <taxon>Leotiomycetes</taxon>
        <taxon>Helotiales</taxon>
        <taxon>Mollisiaceae</taxon>
        <taxon>Phialocephala</taxon>
        <taxon>Phialocephala fortinii species complex</taxon>
    </lineage>
</organism>
<name>A0A1L7XCL6_9HELO</name>
<feature type="compositionally biased region" description="Basic and acidic residues" evidence="1">
    <location>
        <begin position="236"/>
        <end position="250"/>
    </location>
</feature>
<keyword evidence="3" id="KW-1185">Reference proteome</keyword>
<dbReference type="EMBL" id="FJOG01000021">
    <property type="protein sequence ID" value="CZR62758.1"/>
    <property type="molecule type" value="Genomic_DNA"/>
</dbReference>
<feature type="compositionally biased region" description="Low complexity" evidence="1">
    <location>
        <begin position="1"/>
        <end position="20"/>
    </location>
</feature>
<feature type="compositionally biased region" description="Basic residues" evidence="1">
    <location>
        <begin position="224"/>
        <end position="235"/>
    </location>
</feature>
<feature type="region of interest" description="Disordered" evidence="1">
    <location>
        <begin position="1"/>
        <end position="34"/>
    </location>
</feature>
<dbReference type="AlphaFoldDB" id="A0A1L7XCL6"/>
<evidence type="ECO:0000313" key="2">
    <source>
        <dbReference type="EMBL" id="CZR62758.1"/>
    </source>
</evidence>
<accession>A0A1L7XCL6</accession>
<evidence type="ECO:0000313" key="3">
    <source>
        <dbReference type="Proteomes" id="UP000184330"/>
    </source>
</evidence>